<gene>
    <name evidence="1" type="ORF">RHOBADRAFT_46961</name>
</gene>
<evidence type="ECO:0000313" key="1">
    <source>
        <dbReference type="EMBL" id="KPV72121.1"/>
    </source>
</evidence>
<protein>
    <recommendedName>
        <fullName evidence="3">F-box domain-containing protein</fullName>
    </recommendedName>
</protein>
<keyword evidence="2" id="KW-1185">Reference proteome</keyword>
<dbReference type="RefSeq" id="XP_018268170.1">
    <property type="nucleotide sequence ID" value="XM_018414893.1"/>
</dbReference>
<dbReference type="OrthoDB" id="10553857at2759"/>
<reference evidence="1 2" key="1">
    <citation type="journal article" date="2015" name="Front. Microbiol.">
        <title>Genome sequence of the plant growth promoting endophytic yeast Rhodotorula graminis WP1.</title>
        <authorList>
            <person name="Firrincieli A."/>
            <person name="Otillar R."/>
            <person name="Salamov A."/>
            <person name="Schmutz J."/>
            <person name="Khan Z."/>
            <person name="Redman R.S."/>
            <person name="Fleck N.D."/>
            <person name="Lindquist E."/>
            <person name="Grigoriev I.V."/>
            <person name="Doty S.L."/>
        </authorList>
    </citation>
    <scope>NUCLEOTIDE SEQUENCE [LARGE SCALE GENOMIC DNA]</scope>
    <source>
        <strain evidence="1 2">WP1</strain>
    </source>
</reference>
<dbReference type="Proteomes" id="UP000053890">
    <property type="component" value="Unassembled WGS sequence"/>
</dbReference>
<evidence type="ECO:0000313" key="2">
    <source>
        <dbReference type="Proteomes" id="UP000053890"/>
    </source>
</evidence>
<dbReference type="AlphaFoldDB" id="A0A0P9F917"/>
<evidence type="ECO:0008006" key="3">
    <source>
        <dbReference type="Google" id="ProtNLM"/>
    </source>
</evidence>
<name>A0A0P9F917_RHOGW</name>
<sequence>MQQTCQLPPGLDTLPSELILAILAHLPPPHISLGNGSAPSQRNPLFAVQRTSKRLGAVCAPILWDRLEMDIGPGARGETSRVVAQLRAYRERALGCRKLRLESFDWAFLLPCVAEGERLLPDVEDVELYQTMPMSLDVVARFRKQRSLAVDYSELRPSPTHVTFAHLARMSLADVLIRLVPFQSSSFFDTSTLPSLRQLRLGFIYVERPSRSGDDGDAPVFSPSLVEQLDQVHLELSHASSLCADVLPLEALTPDAPVLWHAALAPGRATTRPAARRPPPGVHLAFLCVTLPRLSTFEEDDAEFDPVASLRALVAAHPYLRLALVPLSLWQLEHGAGDGPGSELAPLVAECAARGLALRPYDPQREREGFVPREAVQFWREEKEQEEVGRM</sequence>
<organism evidence="1 2">
    <name type="scientific">Rhodotorula graminis (strain WP1)</name>
    <dbReference type="NCBI Taxonomy" id="578459"/>
    <lineage>
        <taxon>Eukaryota</taxon>
        <taxon>Fungi</taxon>
        <taxon>Dikarya</taxon>
        <taxon>Basidiomycota</taxon>
        <taxon>Pucciniomycotina</taxon>
        <taxon>Microbotryomycetes</taxon>
        <taxon>Sporidiobolales</taxon>
        <taxon>Sporidiobolaceae</taxon>
        <taxon>Rhodotorula</taxon>
    </lineage>
</organism>
<dbReference type="GeneID" id="28975341"/>
<dbReference type="EMBL" id="KQ474088">
    <property type="protein sequence ID" value="KPV72121.1"/>
    <property type="molecule type" value="Genomic_DNA"/>
</dbReference>
<proteinExistence type="predicted"/>
<accession>A0A0P9F917</accession>